<feature type="region of interest" description="Disordered" evidence="7">
    <location>
        <begin position="313"/>
        <end position="362"/>
    </location>
</feature>
<feature type="active site" evidence="5">
    <location>
        <position position="287"/>
    </location>
</feature>
<sequence>MLRAALFSRTLPGLSRLSTNLYSSLAIPAPSCRPEVQFNQLFINNQWQDAASGKTFPTINPATGEVICQVAEADEADVDKAVKAARDAFRFGSPWRRMDASHRGLLLHRLADAIERDTAYLAELETLDNGKPYAVSYAVDVPHVVKCLRYYAGWADKWEGKTIPIDGDYFCYTRHEPIGVCGQIIPWNFPLLMQAWKLGPALATGNTVVMKVAEQTPLTALYVASLIKEVGFPEGVVNILPGMGPSAGAAIARHMDVDKLAFTGSTEVGHLIQQASGNSNLKKVTLELGGKSPNIILSDANRPVLLRRLSDLRPGGGLRRVPGEECGASEEEGGGKPLRPEHRTGTSGNTHTHLGFSTRPQL</sequence>
<dbReference type="PROSITE" id="PS00687">
    <property type="entry name" value="ALDEHYDE_DEHYDR_GLU"/>
    <property type="match status" value="1"/>
</dbReference>
<dbReference type="InterPro" id="IPR015590">
    <property type="entry name" value="Aldehyde_DH_dom"/>
</dbReference>
<dbReference type="AlphaFoldDB" id="A0A2U9AZT0"/>
<evidence type="ECO:0000256" key="3">
    <source>
        <dbReference type="ARBA" id="ARBA00023027"/>
    </source>
</evidence>
<dbReference type="GO" id="GO:0004029">
    <property type="term" value="F:aldehyde dehydrogenase (NAD+) activity"/>
    <property type="evidence" value="ECO:0007669"/>
    <property type="project" value="UniProtKB-EC"/>
</dbReference>
<dbReference type="EC" id="1.2.1.3" evidence="4"/>
<dbReference type="Gene3D" id="3.40.605.10">
    <property type="entry name" value="Aldehyde Dehydrogenase, Chain A, domain 1"/>
    <property type="match status" value="1"/>
</dbReference>
<evidence type="ECO:0000259" key="8">
    <source>
        <dbReference type="Pfam" id="PF00171"/>
    </source>
</evidence>
<dbReference type="PANTHER" id="PTHR11699">
    <property type="entry name" value="ALDEHYDE DEHYDROGENASE-RELATED"/>
    <property type="match status" value="1"/>
</dbReference>
<dbReference type="FunFam" id="3.40.605.10:FF:000029">
    <property type="entry name" value="Aldehyde dehydrogenase, mitochondrial"/>
    <property type="match status" value="1"/>
</dbReference>
<dbReference type="Proteomes" id="UP000246464">
    <property type="component" value="Chromosome 1"/>
</dbReference>
<keyword evidence="10" id="KW-1185">Reference proteome</keyword>
<proteinExistence type="inferred from homology"/>
<keyword evidence="2 6" id="KW-0560">Oxidoreductase</keyword>
<dbReference type="EMBL" id="CP026243">
    <property type="protein sequence ID" value="AWO97136.1"/>
    <property type="molecule type" value="Genomic_DNA"/>
</dbReference>
<dbReference type="SUPFAM" id="SSF53720">
    <property type="entry name" value="ALDH-like"/>
    <property type="match status" value="1"/>
</dbReference>
<evidence type="ECO:0000313" key="9">
    <source>
        <dbReference type="EMBL" id="AWO97136.1"/>
    </source>
</evidence>
<accession>A0A2U9AZT0</accession>
<comment type="similarity">
    <text evidence="1 6">Belongs to the aldehyde dehydrogenase family.</text>
</comment>
<protein>
    <recommendedName>
        <fullName evidence="4">aldehyde dehydrogenase (NAD(+))</fullName>
        <ecNumber evidence="4">1.2.1.3</ecNumber>
    </recommendedName>
</protein>
<dbReference type="InterPro" id="IPR029510">
    <property type="entry name" value="Ald_DH_CS_GLU"/>
</dbReference>
<evidence type="ECO:0000256" key="2">
    <source>
        <dbReference type="ARBA" id="ARBA00023002"/>
    </source>
</evidence>
<dbReference type="InterPro" id="IPR016161">
    <property type="entry name" value="Ald_DH/histidinol_DH"/>
</dbReference>
<evidence type="ECO:0000256" key="4">
    <source>
        <dbReference type="ARBA" id="ARBA00024226"/>
    </source>
</evidence>
<evidence type="ECO:0000256" key="5">
    <source>
        <dbReference type="PROSITE-ProRule" id="PRU10007"/>
    </source>
</evidence>
<dbReference type="Pfam" id="PF00171">
    <property type="entry name" value="Aldedh"/>
    <property type="match status" value="1"/>
</dbReference>
<feature type="domain" description="Aldehyde dehydrogenase" evidence="8">
    <location>
        <begin position="47"/>
        <end position="302"/>
    </location>
</feature>
<name>A0A2U9AZT0_SCOMX</name>
<evidence type="ECO:0000256" key="1">
    <source>
        <dbReference type="ARBA" id="ARBA00009986"/>
    </source>
</evidence>
<evidence type="ECO:0000256" key="6">
    <source>
        <dbReference type="RuleBase" id="RU003345"/>
    </source>
</evidence>
<dbReference type="InterPro" id="IPR016162">
    <property type="entry name" value="Ald_DH_N"/>
</dbReference>
<evidence type="ECO:0000313" key="10">
    <source>
        <dbReference type="Proteomes" id="UP000246464"/>
    </source>
</evidence>
<organism evidence="9 10">
    <name type="scientific">Scophthalmus maximus</name>
    <name type="common">Turbot</name>
    <name type="synonym">Psetta maxima</name>
    <dbReference type="NCBI Taxonomy" id="52904"/>
    <lineage>
        <taxon>Eukaryota</taxon>
        <taxon>Metazoa</taxon>
        <taxon>Chordata</taxon>
        <taxon>Craniata</taxon>
        <taxon>Vertebrata</taxon>
        <taxon>Euteleostomi</taxon>
        <taxon>Actinopterygii</taxon>
        <taxon>Neopterygii</taxon>
        <taxon>Teleostei</taxon>
        <taxon>Neoteleostei</taxon>
        <taxon>Acanthomorphata</taxon>
        <taxon>Carangaria</taxon>
        <taxon>Pleuronectiformes</taxon>
        <taxon>Pleuronectoidei</taxon>
        <taxon>Scophthalmidae</taxon>
        <taxon>Scophthalmus</taxon>
    </lineage>
</organism>
<evidence type="ECO:0000256" key="7">
    <source>
        <dbReference type="SAM" id="MobiDB-lite"/>
    </source>
</evidence>
<reference evidence="9 10" key="1">
    <citation type="submission" date="2017-12" db="EMBL/GenBank/DDBJ databases">
        <title>Integrating genomic resources of turbot (Scophthalmus maximus) in depth evaluation of genetic and physical mapping variation across individuals.</title>
        <authorList>
            <person name="Martinez P."/>
        </authorList>
    </citation>
    <scope>NUCLEOTIDE SEQUENCE [LARGE SCALE GENOMIC DNA]</scope>
</reference>
<gene>
    <name evidence="9" type="ORF">SMAX5B_013717</name>
</gene>
<keyword evidence="3" id="KW-0520">NAD</keyword>